<keyword evidence="2" id="KW-0449">Lipoprotein</keyword>
<proteinExistence type="predicted"/>
<dbReference type="InterPro" id="IPR015943">
    <property type="entry name" value="WD40/YVTN_repeat-like_dom_sf"/>
</dbReference>
<evidence type="ECO:0000313" key="3">
    <source>
        <dbReference type="Proteomes" id="UP000011657"/>
    </source>
</evidence>
<reference evidence="2 3" key="1">
    <citation type="journal article" date="2014" name="PLoS Genet.">
        <title>Phylogenetically driven sequencing of extremely halophilic archaea reveals strategies for static and dynamic osmo-response.</title>
        <authorList>
            <person name="Becker E.A."/>
            <person name="Seitzer P.M."/>
            <person name="Tritt A."/>
            <person name="Larsen D."/>
            <person name="Krusor M."/>
            <person name="Yao A.I."/>
            <person name="Wu D."/>
            <person name="Madern D."/>
            <person name="Eisen J.A."/>
            <person name="Darling A.E."/>
            <person name="Facciotti M.T."/>
        </authorList>
    </citation>
    <scope>NUCLEOTIDE SEQUENCE [LARGE SCALE GENOMIC DNA]</scope>
    <source>
        <strain evidence="2 3">JCM 13891</strain>
    </source>
</reference>
<gene>
    <name evidence="2" type="ORF">C477_06416</name>
</gene>
<protein>
    <submittedName>
        <fullName evidence="2">Cell surface protein/ lipoprotein</fullName>
    </submittedName>
</protein>
<evidence type="ECO:0000259" key="1">
    <source>
        <dbReference type="Pfam" id="PF13360"/>
    </source>
</evidence>
<accession>M0CBC7</accession>
<dbReference type="OrthoDB" id="8638at2157"/>
<dbReference type="SUPFAM" id="SSF50998">
    <property type="entry name" value="Quinoprotein alcohol dehydrogenase-like"/>
    <property type="match status" value="1"/>
</dbReference>
<dbReference type="Pfam" id="PF13360">
    <property type="entry name" value="PQQ_2"/>
    <property type="match status" value="1"/>
</dbReference>
<sequence>MYAFDPDGTTRWRVSLESPPSYTPAVHDESVYVGTDEGLVVIDRTDGDIRWDDRYQSSIGQPPAVDGETAYLRSGTRISAVDVADGSLRWQYESADRRANPLALSETQVVVTGKRINAIDRSTGEGRWESGDSGGPSFRGVATASGTVFATSGFKSGNCYRLDPADGSMERVWTSSPPISAPLVVDEYLFFTGSTGSVRRRTDRPARGTEFVSRLGLRRSSTAHTSLSTSGTQP</sequence>
<name>M0CBC7_9EURY</name>
<dbReference type="PANTHER" id="PTHR34512">
    <property type="entry name" value="CELL SURFACE PROTEIN"/>
    <property type="match status" value="1"/>
</dbReference>
<dbReference type="RefSeq" id="WP_008893609.1">
    <property type="nucleotide sequence ID" value="NZ_AOIS01000025.1"/>
</dbReference>
<dbReference type="Proteomes" id="UP000011657">
    <property type="component" value="Unassembled WGS sequence"/>
</dbReference>
<dbReference type="PATRIC" id="fig|1227488.3.peg.1259"/>
<dbReference type="eggNOG" id="arCOG02556">
    <property type="taxonomic scope" value="Archaea"/>
</dbReference>
<dbReference type="InterPro" id="IPR002372">
    <property type="entry name" value="PQQ_rpt_dom"/>
</dbReference>
<dbReference type="SMART" id="SM00564">
    <property type="entry name" value="PQQ"/>
    <property type="match status" value="3"/>
</dbReference>
<comment type="caution">
    <text evidence="2">The sequence shown here is derived from an EMBL/GenBank/DDBJ whole genome shotgun (WGS) entry which is preliminary data.</text>
</comment>
<feature type="domain" description="Pyrrolo-quinoline quinone repeat" evidence="1">
    <location>
        <begin position="2"/>
        <end position="129"/>
    </location>
</feature>
<organism evidence="2 3">
    <name type="scientific">Haloterrigena salina JCM 13891</name>
    <dbReference type="NCBI Taxonomy" id="1227488"/>
    <lineage>
        <taxon>Archaea</taxon>
        <taxon>Methanobacteriati</taxon>
        <taxon>Methanobacteriota</taxon>
        <taxon>Stenosarchaea group</taxon>
        <taxon>Halobacteria</taxon>
        <taxon>Halobacteriales</taxon>
        <taxon>Natrialbaceae</taxon>
        <taxon>Haloterrigena</taxon>
    </lineage>
</organism>
<keyword evidence="3" id="KW-1185">Reference proteome</keyword>
<dbReference type="STRING" id="1227488.C477_06416"/>
<dbReference type="PANTHER" id="PTHR34512:SF30">
    <property type="entry name" value="OUTER MEMBRANE PROTEIN ASSEMBLY FACTOR BAMB"/>
    <property type="match status" value="1"/>
</dbReference>
<dbReference type="InterPro" id="IPR011047">
    <property type="entry name" value="Quinoprotein_ADH-like_sf"/>
</dbReference>
<evidence type="ECO:0000313" key="2">
    <source>
        <dbReference type="EMBL" id="ELZ20520.1"/>
    </source>
</evidence>
<dbReference type="InterPro" id="IPR018391">
    <property type="entry name" value="PQQ_b-propeller_rpt"/>
</dbReference>
<dbReference type="AlphaFoldDB" id="M0CBC7"/>
<dbReference type="EMBL" id="AOIS01000025">
    <property type="protein sequence ID" value="ELZ20520.1"/>
    <property type="molecule type" value="Genomic_DNA"/>
</dbReference>
<dbReference type="Gene3D" id="2.130.10.10">
    <property type="entry name" value="YVTN repeat-like/Quinoprotein amine dehydrogenase"/>
    <property type="match status" value="1"/>
</dbReference>